<keyword evidence="6 10" id="KW-0732">Signal</keyword>
<dbReference type="RefSeq" id="XP_028369557.2">
    <property type="nucleotide sequence ID" value="XM_028513756.2"/>
</dbReference>
<evidence type="ECO:0000256" key="10">
    <source>
        <dbReference type="SAM" id="SignalP"/>
    </source>
</evidence>
<reference evidence="13" key="1">
    <citation type="submission" date="2025-08" db="UniProtKB">
        <authorList>
            <consortium name="RefSeq"/>
        </authorList>
    </citation>
    <scope>IDENTIFICATION</scope>
    <source>
        <tissue evidence="13">Muscle</tissue>
    </source>
</reference>
<dbReference type="InterPro" id="IPR004250">
    <property type="entry name" value="Somatostatin"/>
</dbReference>
<evidence type="ECO:0000259" key="11">
    <source>
        <dbReference type="Pfam" id="PF03002"/>
    </source>
</evidence>
<feature type="signal peptide" evidence="10">
    <location>
        <begin position="1"/>
        <end position="37"/>
    </location>
</feature>
<proteinExistence type="inferred from homology"/>
<dbReference type="InterPro" id="IPR018142">
    <property type="entry name" value="Somatostatin/Cortistatin_C"/>
</dbReference>
<dbReference type="Pfam" id="PF03002">
    <property type="entry name" value="Somatostatin"/>
    <property type="match status" value="1"/>
</dbReference>
<dbReference type="GO" id="GO:0001664">
    <property type="term" value="F:G protein-coupled receptor binding"/>
    <property type="evidence" value="ECO:0007669"/>
    <property type="project" value="TreeGrafter"/>
</dbReference>
<sequence>MSRRRAGEECLSARRMPPLCLLLLLLLLVLPPPPLSGATAALPLVEGGLPGHDSHSGHRQDAAEMQKHSLRTFLARWHEWTSQAGAAPSAGGEARGASKRQDGPPPQQSTRPDKVPCRNFFWKTFSSCK</sequence>
<accession>A0A6J2LP57</accession>
<dbReference type="GO" id="GO:0030334">
    <property type="term" value="P:regulation of cell migration"/>
    <property type="evidence" value="ECO:0007669"/>
    <property type="project" value="TreeGrafter"/>
</dbReference>
<evidence type="ECO:0000256" key="8">
    <source>
        <dbReference type="PIRSR" id="PIRSR001814-1"/>
    </source>
</evidence>
<evidence type="ECO:0000313" key="13">
    <source>
        <dbReference type="RefSeq" id="XP_028369557.2"/>
    </source>
</evidence>
<keyword evidence="3" id="KW-0964">Secreted</keyword>
<evidence type="ECO:0000256" key="1">
    <source>
        <dbReference type="ARBA" id="ARBA00004613"/>
    </source>
</evidence>
<name>A0A6J2LP57_9CHIR</name>
<dbReference type="PANTHER" id="PTHR10558">
    <property type="entry name" value="SOMATOSTATIN"/>
    <property type="match status" value="1"/>
</dbReference>
<dbReference type="GO" id="GO:0005615">
    <property type="term" value="C:extracellular space"/>
    <property type="evidence" value="ECO:0007669"/>
    <property type="project" value="TreeGrafter"/>
</dbReference>
<evidence type="ECO:0000256" key="9">
    <source>
        <dbReference type="SAM" id="MobiDB-lite"/>
    </source>
</evidence>
<evidence type="ECO:0000256" key="2">
    <source>
        <dbReference type="ARBA" id="ARBA00008327"/>
    </source>
</evidence>
<keyword evidence="5" id="KW-0372">Hormone</keyword>
<evidence type="ECO:0000256" key="6">
    <source>
        <dbReference type="ARBA" id="ARBA00022729"/>
    </source>
</evidence>
<dbReference type="GeneID" id="114497822"/>
<evidence type="ECO:0000313" key="12">
    <source>
        <dbReference type="Proteomes" id="UP000504628"/>
    </source>
</evidence>
<dbReference type="AlphaFoldDB" id="A0A6J2LP57"/>
<organism evidence="12 13">
    <name type="scientific">Phyllostomus discolor</name>
    <name type="common">pale spear-nosed bat</name>
    <dbReference type="NCBI Taxonomy" id="89673"/>
    <lineage>
        <taxon>Eukaryota</taxon>
        <taxon>Metazoa</taxon>
        <taxon>Chordata</taxon>
        <taxon>Craniata</taxon>
        <taxon>Vertebrata</taxon>
        <taxon>Euteleostomi</taxon>
        <taxon>Mammalia</taxon>
        <taxon>Eutheria</taxon>
        <taxon>Laurasiatheria</taxon>
        <taxon>Chiroptera</taxon>
        <taxon>Yangochiroptera</taxon>
        <taxon>Phyllostomidae</taxon>
        <taxon>Phyllostominae</taxon>
        <taxon>Phyllostomus</taxon>
    </lineage>
</organism>
<evidence type="ECO:0000256" key="3">
    <source>
        <dbReference type="ARBA" id="ARBA00022525"/>
    </source>
</evidence>
<feature type="disulfide bond" evidence="8">
    <location>
        <begin position="117"/>
        <end position="128"/>
    </location>
</feature>
<dbReference type="GO" id="GO:0005184">
    <property type="term" value="F:neuropeptide hormone activity"/>
    <property type="evidence" value="ECO:0007669"/>
    <property type="project" value="TreeGrafter"/>
</dbReference>
<feature type="domain" description="Somatostatin/Cortistatin C-terminal" evidence="11">
    <location>
        <begin position="112"/>
        <end position="128"/>
    </location>
</feature>
<gene>
    <name evidence="13" type="primary">LOC114497822</name>
</gene>
<evidence type="ECO:0000256" key="7">
    <source>
        <dbReference type="ARBA" id="ARBA00023157"/>
    </source>
</evidence>
<dbReference type="KEGG" id="pdic:114497822"/>
<dbReference type="GO" id="GO:0007193">
    <property type="term" value="P:adenylate cyclase-inhibiting G protein-coupled receptor signaling pathway"/>
    <property type="evidence" value="ECO:0007669"/>
    <property type="project" value="TreeGrafter"/>
</dbReference>
<keyword evidence="12" id="KW-1185">Reference proteome</keyword>
<evidence type="ECO:0000256" key="5">
    <source>
        <dbReference type="ARBA" id="ARBA00022702"/>
    </source>
</evidence>
<comment type="similarity">
    <text evidence="2">Belongs to the somatostatin family.</text>
</comment>
<keyword evidence="4" id="KW-0165">Cleavage on pair of basic residues</keyword>
<comment type="subcellular location">
    <subcellularLocation>
        <location evidence="1">Secreted</location>
    </subcellularLocation>
</comment>
<dbReference type="Proteomes" id="UP000504628">
    <property type="component" value="Chromosome 5"/>
</dbReference>
<feature type="region of interest" description="Disordered" evidence="9">
    <location>
        <begin position="83"/>
        <end position="117"/>
    </location>
</feature>
<feature type="chain" id="PRO_5028808401" evidence="10">
    <location>
        <begin position="38"/>
        <end position="129"/>
    </location>
</feature>
<dbReference type="PANTHER" id="PTHR10558:SF1">
    <property type="entry name" value="CORTISTATIN"/>
    <property type="match status" value="1"/>
</dbReference>
<evidence type="ECO:0000256" key="4">
    <source>
        <dbReference type="ARBA" id="ARBA00022685"/>
    </source>
</evidence>
<dbReference type="PIRSF" id="PIRSF001814">
    <property type="entry name" value="Somatostatin"/>
    <property type="match status" value="1"/>
</dbReference>
<dbReference type="InParanoid" id="A0A6J2LP57"/>
<keyword evidence="7 8" id="KW-1015">Disulfide bond</keyword>
<dbReference type="OrthoDB" id="9438385at2759"/>
<protein>
    <submittedName>
        <fullName evidence="13">Cortistatin-like</fullName>
    </submittedName>
</protein>